<feature type="chain" id="PRO_5030703385" evidence="3">
    <location>
        <begin position="28"/>
        <end position="316"/>
    </location>
</feature>
<dbReference type="PROSITE" id="PS51635">
    <property type="entry name" value="PNPLA"/>
    <property type="match status" value="1"/>
</dbReference>
<evidence type="ECO:0000256" key="1">
    <source>
        <dbReference type="ARBA" id="ARBA00023098"/>
    </source>
</evidence>
<keyword evidence="2" id="KW-0442">Lipid degradation</keyword>
<proteinExistence type="predicted"/>
<evidence type="ECO:0000256" key="3">
    <source>
        <dbReference type="SAM" id="SignalP"/>
    </source>
</evidence>
<dbReference type="InterPro" id="IPR016035">
    <property type="entry name" value="Acyl_Trfase/lysoPLipase"/>
</dbReference>
<feature type="short sequence motif" description="DGA/G" evidence="2">
    <location>
        <begin position="202"/>
        <end position="204"/>
    </location>
</feature>
<keyword evidence="6" id="KW-1185">Reference proteome</keyword>
<keyword evidence="2" id="KW-0378">Hydrolase</keyword>
<protein>
    <submittedName>
        <fullName evidence="5">Patatin-like phospholipase family protein</fullName>
    </submittedName>
</protein>
<feature type="signal peptide" evidence="3">
    <location>
        <begin position="1"/>
        <end position="27"/>
    </location>
</feature>
<feature type="domain" description="PNPLA" evidence="4">
    <location>
        <begin position="9"/>
        <end position="215"/>
    </location>
</feature>
<organism evidence="5 6">
    <name type="scientific">Streptomyces cupreus</name>
    <dbReference type="NCBI Taxonomy" id="2759956"/>
    <lineage>
        <taxon>Bacteria</taxon>
        <taxon>Bacillati</taxon>
        <taxon>Actinomycetota</taxon>
        <taxon>Actinomycetes</taxon>
        <taxon>Kitasatosporales</taxon>
        <taxon>Streptomycetaceae</taxon>
        <taxon>Streptomyces</taxon>
    </lineage>
</organism>
<sequence>MAGCQRRGLVVGCGGTLGFAWAVAALAAVEEQLDWDARTAQVLVGTSAGAEIVSALGSGRSVRDLLAALQGRPDADPLLLRHVGAHPGALPPVPWPGLPGAGLTAAAVRGRVPLGSGLLGLLPRGRGDAGWLRGFGAALAGGHTWLDSSGTWLVATETRSGSRVAFGSPDAPVADIGSAMAASWAIPGWFPPVRIEGRAYLDGGMVSPTSADLVAPLGLDEVVIVAPMATSGGAPATGLSRLERVARRWMTRTLDAEQHLLRAAGTRVVRIEPGAEELAVMGFNFMDVARRPATLDVSLRTAPDRVQRAVDRSTTA</sequence>
<comment type="caution">
    <text evidence="5">The sequence shown here is derived from an EMBL/GenBank/DDBJ whole genome shotgun (WGS) entry which is preliminary data.</text>
</comment>
<evidence type="ECO:0000259" key="4">
    <source>
        <dbReference type="PROSITE" id="PS51635"/>
    </source>
</evidence>
<keyword evidence="3" id="KW-0732">Signal</keyword>
<comment type="caution">
    <text evidence="2">Lacks conserved residue(s) required for the propagation of feature annotation.</text>
</comment>
<gene>
    <name evidence="5" type="ORF">H4N64_42550</name>
</gene>
<feature type="active site" description="Nucleophile" evidence="2">
    <location>
        <position position="47"/>
    </location>
</feature>
<feature type="short sequence motif" description="GXSXG" evidence="2">
    <location>
        <begin position="45"/>
        <end position="49"/>
    </location>
</feature>
<evidence type="ECO:0000313" key="5">
    <source>
        <dbReference type="EMBL" id="MBC2908064.1"/>
    </source>
</evidence>
<dbReference type="GO" id="GO:0016042">
    <property type="term" value="P:lipid catabolic process"/>
    <property type="evidence" value="ECO:0007669"/>
    <property type="project" value="UniProtKB-UniRule"/>
</dbReference>
<dbReference type="GO" id="GO:0016787">
    <property type="term" value="F:hydrolase activity"/>
    <property type="evidence" value="ECO:0007669"/>
    <property type="project" value="UniProtKB-UniRule"/>
</dbReference>
<dbReference type="Pfam" id="PF01734">
    <property type="entry name" value="Patatin"/>
    <property type="match status" value="1"/>
</dbReference>
<accession>A0A7X1MDZ6</accession>
<feature type="active site" description="Proton acceptor" evidence="2">
    <location>
        <position position="202"/>
    </location>
</feature>
<dbReference type="RefSeq" id="WP_186287986.1">
    <property type="nucleotide sequence ID" value="NZ_JACMSF010000108.1"/>
</dbReference>
<dbReference type="SUPFAM" id="SSF52151">
    <property type="entry name" value="FabD/lysophospholipase-like"/>
    <property type="match status" value="1"/>
</dbReference>
<reference evidence="5 6" key="1">
    <citation type="submission" date="2020-08" db="EMBL/GenBank/DDBJ databases">
        <title>Streptomyces sp. PSKA01 genome sequencing and assembly.</title>
        <authorList>
            <person name="Mandal S."/>
            <person name="Maiti P.K."/>
            <person name="Das P."/>
        </authorList>
    </citation>
    <scope>NUCLEOTIDE SEQUENCE [LARGE SCALE GENOMIC DNA]</scope>
    <source>
        <strain evidence="5 6">PSKA01</strain>
    </source>
</reference>
<dbReference type="EMBL" id="JACMSF010000108">
    <property type="protein sequence ID" value="MBC2908064.1"/>
    <property type="molecule type" value="Genomic_DNA"/>
</dbReference>
<dbReference type="AlphaFoldDB" id="A0A7X1MDZ6"/>
<keyword evidence="1 2" id="KW-0443">Lipid metabolism</keyword>
<dbReference type="Gene3D" id="3.40.1090.10">
    <property type="entry name" value="Cytosolic phospholipase A2 catalytic domain"/>
    <property type="match status" value="1"/>
</dbReference>
<dbReference type="Proteomes" id="UP000584670">
    <property type="component" value="Unassembled WGS sequence"/>
</dbReference>
<evidence type="ECO:0000313" key="6">
    <source>
        <dbReference type="Proteomes" id="UP000584670"/>
    </source>
</evidence>
<evidence type="ECO:0000256" key="2">
    <source>
        <dbReference type="PROSITE-ProRule" id="PRU01161"/>
    </source>
</evidence>
<dbReference type="InterPro" id="IPR002641">
    <property type="entry name" value="PNPLA_dom"/>
</dbReference>
<name>A0A7X1MDZ6_9ACTN</name>